<name>A0A837CE73_9BRAD</name>
<evidence type="ECO:0000313" key="3">
    <source>
        <dbReference type="EMBL" id="KGJ67596.1"/>
    </source>
</evidence>
<feature type="region of interest" description="Disordered" evidence="1">
    <location>
        <begin position="409"/>
        <end position="438"/>
    </location>
</feature>
<dbReference type="InterPro" id="IPR038721">
    <property type="entry name" value="IS701-like_DDE_dom"/>
</dbReference>
<organism evidence="3 4">
    <name type="scientific">Bradyrhizobium diazoefficiens SEMIA 5080</name>
    <dbReference type="NCBI Taxonomy" id="754504"/>
    <lineage>
        <taxon>Bacteria</taxon>
        <taxon>Pseudomonadati</taxon>
        <taxon>Pseudomonadota</taxon>
        <taxon>Alphaproteobacteria</taxon>
        <taxon>Hyphomicrobiales</taxon>
        <taxon>Nitrobacteraceae</taxon>
        <taxon>Bradyrhizobium</taxon>
    </lineage>
</organism>
<dbReference type="PANTHER" id="PTHR33627">
    <property type="entry name" value="TRANSPOSASE"/>
    <property type="match status" value="1"/>
</dbReference>
<dbReference type="InterPro" id="IPR012337">
    <property type="entry name" value="RNaseH-like_sf"/>
</dbReference>
<feature type="domain" description="Transposase IS701-like DDE" evidence="2">
    <location>
        <begin position="26"/>
        <end position="290"/>
    </location>
</feature>
<comment type="caution">
    <text evidence="3">The sequence shown here is derived from an EMBL/GenBank/DDBJ whole genome shotgun (WGS) entry which is preliminary data.</text>
</comment>
<evidence type="ECO:0000256" key="1">
    <source>
        <dbReference type="SAM" id="MobiDB-lite"/>
    </source>
</evidence>
<dbReference type="Pfam" id="PF13546">
    <property type="entry name" value="DDE_5"/>
    <property type="match status" value="1"/>
</dbReference>
<dbReference type="Proteomes" id="UP000024900">
    <property type="component" value="Unassembled WGS sequence"/>
</dbReference>
<evidence type="ECO:0000259" key="2">
    <source>
        <dbReference type="Pfam" id="PF13546"/>
    </source>
</evidence>
<dbReference type="SUPFAM" id="SSF53098">
    <property type="entry name" value="Ribonuclease H-like"/>
    <property type="match status" value="1"/>
</dbReference>
<reference evidence="3 4" key="1">
    <citation type="journal article" date="2014" name="BMC Genomics">
        <title>Comparative genomics of Bradyrhizobium japonicum CPAC 15 and Bradyrhizobium diazoefficiens CPAC 7: elite model strains for understanding symbiotic performance with soybean.</title>
        <authorList>
            <person name="Siqueira A.F."/>
            <person name="Ormeno-Orrillo E."/>
            <person name="Souza R.C."/>
            <person name="Rodrigues E.P."/>
            <person name="Almeida L.G."/>
            <person name="Barcellos F.G."/>
            <person name="Batista J.S."/>
            <person name="Nakatami A.S."/>
            <person name="Martinez-Romero E."/>
            <person name="Vasconcelos A.T."/>
            <person name="Hungria M."/>
        </authorList>
    </citation>
    <scope>NUCLEOTIDE SEQUENCE [LARGE SCALE GENOMIC DNA]</scope>
    <source>
        <strain evidence="3 4">SEMIA 5080</strain>
    </source>
</reference>
<evidence type="ECO:0000313" key="4">
    <source>
        <dbReference type="Proteomes" id="UP000024900"/>
    </source>
</evidence>
<accession>A0A837CE73</accession>
<feature type="compositionally biased region" description="Basic residues" evidence="1">
    <location>
        <begin position="422"/>
        <end position="432"/>
    </location>
</feature>
<dbReference type="PANTHER" id="PTHR33627:SF1">
    <property type="entry name" value="TRANSPOSASE"/>
    <property type="match status" value="1"/>
</dbReference>
<proteinExistence type="predicted"/>
<sequence length="586" mass="65591">MIHGWSALGGLTMPGWEDELERWLMPFLDRLGHKTRQRMCPLYVAGLIGPGDRKSVQPMAERLVTSNYDQLHHFIADGVWDATPLETELLNQADRLVGGRDAVLVIDDTSLPKKGERSVGVAAQYASALGKTANCQTLVSLTLARGEVPVMVALRLFLPDSWTSDMPRLKRARVPIEHRTPRSKPEIALAEIDRAMAANMRFGCVLADAGYGLSAPFRQGLTERGLAWAVGIPRHQKVYPVDVKLIWPITKVRGKPRKHHVPDILSIAAEQMLASAKWKTVSWRSGTKGRLKARFAALRVRTADGPPQRIWDKGQQHLPGDEVWLIGEQRASGESKYYLANLPATTDLRTLAATIKARWICEQAHQQLKEELGLDHFEGRSWQGLHRHALMTMIAYAFLQHRRLAYAGRKKKNQRASASTNHARRTPRHRRSPSFGRRLSNAHIAESKSLKSSGQNTFCQSSARCDAREDPRPFSQLDIPAPLFHCIVAKFELLLSRRPNGRIATARRLPGNWGWWCLYRSLLSQDGQDAALQHLREAPLLGLDLLLRGSILEGVDLRAASVTPVKGKRHGTGIMRAVRYENDAAL</sequence>
<protein>
    <submittedName>
        <fullName evidence="3">Putative transposase</fullName>
    </submittedName>
</protein>
<dbReference type="InterPro" id="IPR039365">
    <property type="entry name" value="IS701-like"/>
</dbReference>
<dbReference type="AlphaFoldDB" id="A0A837CE73"/>
<dbReference type="NCBIfam" id="NF033540">
    <property type="entry name" value="transpos_IS701"/>
    <property type="match status" value="1"/>
</dbReference>
<dbReference type="EMBL" id="ADOU02000005">
    <property type="protein sequence ID" value="KGJ67596.1"/>
    <property type="molecule type" value="Genomic_DNA"/>
</dbReference>
<gene>
    <name evidence="3" type="ORF">BJA5080_08315</name>
</gene>